<proteinExistence type="predicted"/>
<organism evidence="1 2">
    <name type="scientific">Salinisphaera orenii YIM 95161</name>
    <dbReference type="NCBI Taxonomy" id="1051139"/>
    <lineage>
        <taxon>Bacteria</taxon>
        <taxon>Pseudomonadati</taxon>
        <taxon>Pseudomonadota</taxon>
        <taxon>Gammaproteobacteria</taxon>
        <taxon>Salinisphaerales</taxon>
        <taxon>Salinisphaeraceae</taxon>
        <taxon>Salinisphaera</taxon>
    </lineage>
</organism>
<sequence length="135" mass="14771">MPRPRKTLPPGARDHVLRCAEGAALQPTKICRALGLSYKVWKRILRDDEDAQALWEEAKAIERDAVVAKMYALAMEGDVSAARFILASRHGLSEKGDTAGAERSSVTINLPGSMSARQYERLVSVEHNEAIGQNG</sequence>
<reference evidence="1 2" key="1">
    <citation type="submission" date="2013-10" db="EMBL/GenBank/DDBJ databases">
        <title>Salinisphaera halophila YIM 95161 Genome Sequencing.</title>
        <authorList>
            <person name="Lai Q."/>
            <person name="Li C."/>
            <person name="Shao Z."/>
        </authorList>
    </citation>
    <scope>NUCLEOTIDE SEQUENCE [LARGE SCALE GENOMIC DNA]</scope>
    <source>
        <strain evidence="1 2">YIM 95161</strain>
    </source>
</reference>
<dbReference type="OrthoDB" id="7061779at2"/>
<dbReference type="Proteomes" id="UP000285123">
    <property type="component" value="Unassembled WGS sequence"/>
</dbReference>
<gene>
    <name evidence="1" type="ORF">SAHL_16460</name>
</gene>
<evidence type="ECO:0000313" key="2">
    <source>
        <dbReference type="Proteomes" id="UP000285123"/>
    </source>
</evidence>
<evidence type="ECO:0000313" key="1">
    <source>
        <dbReference type="EMBL" id="ROO23778.1"/>
    </source>
</evidence>
<accession>A0A423PDW7</accession>
<comment type="caution">
    <text evidence="1">The sequence shown here is derived from an EMBL/GenBank/DDBJ whole genome shotgun (WGS) entry which is preliminary data.</text>
</comment>
<protein>
    <submittedName>
        <fullName evidence="1">Uncharacterized protein</fullName>
    </submittedName>
</protein>
<dbReference type="EMBL" id="AYKF01000134">
    <property type="protein sequence ID" value="ROO23778.1"/>
    <property type="molecule type" value="Genomic_DNA"/>
</dbReference>
<name>A0A423PDW7_9GAMM</name>
<dbReference type="AlphaFoldDB" id="A0A423PDW7"/>